<dbReference type="PANTHER" id="PTHR30518:SF2">
    <property type="entry name" value="ENDOLYTIC MUREIN TRANSGLYCOSYLASE"/>
    <property type="match status" value="1"/>
</dbReference>
<sequence>MIKKVLLFLITATLALLAFYTIETKRAGTGNGDVIVEIRRGATLRGVANKLVSEKIISSPMVFEVAARLGGAAKKIHAGEFLLQRSSSLNEIIKQLTYGKTILRPVTIPEGLTIREIGRKLENMGFATEESFIAATYDKKLLASFNIPAESMEGYLFPETYHFPKGITAKNIAKTMLKMFFSQVSEVIPEDEIKNRARLHKVITLASLIEKETAVKSERKTISSVFTNRLKKKMLLQCDPTVIYALPEFDGNIRKKDLEYDSPYNTYRYRGLPPGPIANPGLASIDAANYPADTKYIYFVAKNNGEHLFSSTLKEHNRAVAKYQKNRR</sequence>
<reference evidence="7" key="1">
    <citation type="submission" date="2018-06" db="EMBL/GenBank/DDBJ databases">
        <authorList>
            <person name="Zhirakovskaya E."/>
        </authorList>
    </citation>
    <scope>NUCLEOTIDE SEQUENCE</scope>
</reference>
<name>A0A3B1C056_9ZZZZ</name>
<evidence type="ECO:0000256" key="3">
    <source>
        <dbReference type="ARBA" id="ARBA00022989"/>
    </source>
</evidence>
<dbReference type="Pfam" id="PF02618">
    <property type="entry name" value="YceG"/>
    <property type="match status" value="1"/>
</dbReference>
<dbReference type="Gene3D" id="3.30.1490.480">
    <property type="entry name" value="Endolytic murein transglycosylase"/>
    <property type="match status" value="2"/>
</dbReference>
<dbReference type="GO" id="GO:0071555">
    <property type="term" value="P:cell wall organization"/>
    <property type="evidence" value="ECO:0007669"/>
    <property type="project" value="UniProtKB-KW"/>
</dbReference>
<evidence type="ECO:0000256" key="6">
    <source>
        <dbReference type="ARBA" id="ARBA00023316"/>
    </source>
</evidence>
<protein>
    <submittedName>
        <fullName evidence="7">FIG004453: protein YceG like</fullName>
    </submittedName>
</protein>
<organism evidence="7">
    <name type="scientific">hydrothermal vent metagenome</name>
    <dbReference type="NCBI Taxonomy" id="652676"/>
    <lineage>
        <taxon>unclassified sequences</taxon>
        <taxon>metagenomes</taxon>
        <taxon>ecological metagenomes</taxon>
    </lineage>
</organism>
<dbReference type="NCBIfam" id="TIGR00247">
    <property type="entry name" value="endolytic transglycosylase MltG"/>
    <property type="match status" value="1"/>
</dbReference>
<evidence type="ECO:0000256" key="5">
    <source>
        <dbReference type="ARBA" id="ARBA00023239"/>
    </source>
</evidence>
<dbReference type="PANTHER" id="PTHR30518">
    <property type="entry name" value="ENDOLYTIC MUREIN TRANSGLYCOSYLASE"/>
    <property type="match status" value="1"/>
</dbReference>
<keyword evidence="3" id="KW-1133">Transmembrane helix</keyword>
<keyword evidence="1" id="KW-1003">Cell membrane</keyword>
<dbReference type="GO" id="GO:0016829">
    <property type="term" value="F:lyase activity"/>
    <property type="evidence" value="ECO:0007669"/>
    <property type="project" value="UniProtKB-KW"/>
</dbReference>
<dbReference type="AlphaFoldDB" id="A0A3B1C056"/>
<dbReference type="HAMAP" id="MF_02065">
    <property type="entry name" value="MltG"/>
    <property type="match status" value="1"/>
</dbReference>
<dbReference type="EMBL" id="UOGC01000120">
    <property type="protein sequence ID" value="VAX21452.1"/>
    <property type="molecule type" value="Genomic_DNA"/>
</dbReference>
<keyword evidence="2" id="KW-0812">Transmembrane</keyword>
<dbReference type="Gene3D" id="3.30.160.60">
    <property type="entry name" value="Classic Zinc Finger"/>
    <property type="match status" value="1"/>
</dbReference>
<keyword evidence="5" id="KW-0456">Lyase</keyword>
<evidence type="ECO:0000256" key="4">
    <source>
        <dbReference type="ARBA" id="ARBA00023136"/>
    </source>
</evidence>
<keyword evidence="4" id="KW-0472">Membrane</keyword>
<keyword evidence="6" id="KW-0961">Cell wall biogenesis/degradation</keyword>
<dbReference type="InterPro" id="IPR003770">
    <property type="entry name" value="MLTG-like"/>
</dbReference>
<proteinExistence type="inferred from homology"/>
<evidence type="ECO:0000256" key="1">
    <source>
        <dbReference type="ARBA" id="ARBA00022475"/>
    </source>
</evidence>
<evidence type="ECO:0000313" key="7">
    <source>
        <dbReference type="EMBL" id="VAX21452.1"/>
    </source>
</evidence>
<evidence type="ECO:0000256" key="2">
    <source>
        <dbReference type="ARBA" id="ARBA00022692"/>
    </source>
</evidence>
<dbReference type="CDD" id="cd08010">
    <property type="entry name" value="MltG_like"/>
    <property type="match status" value="1"/>
</dbReference>
<accession>A0A3B1C056</accession>
<gene>
    <name evidence="7" type="ORF">MNBD_NITROSPINAE01-438</name>
</gene>